<accession>A0A4Y8MWT0</accession>
<organism evidence="2 3">
    <name type="scientific">Paraburkholderia dipogonis</name>
    <dbReference type="NCBI Taxonomy" id="1211383"/>
    <lineage>
        <taxon>Bacteria</taxon>
        <taxon>Pseudomonadati</taxon>
        <taxon>Pseudomonadota</taxon>
        <taxon>Betaproteobacteria</taxon>
        <taxon>Burkholderiales</taxon>
        <taxon>Burkholderiaceae</taxon>
        <taxon>Paraburkholderia</taxon>
    </lineage>
</organism>
<dbReference type="EMBL" id="SNVI01000002">
    <property type="protein sequence ID" value="TFE41894.1"/>
    <property type="molecule type" value="Genomic_DNA"/>
</dbReference>
<gene>
    <name evidence="2" type="ORF">E2553_35230</name>
</gene>
<evidence type="ECO:0000256" key="1">
    <source>
        <dbReference type="SAM" id="MobiDB-lite"/>
    </source>
</evidence>
<sequence>MNMRIELISDVLRENNLEYPTLAVLQSTEDLYTALLLQPAARVTVREDFIRNSDCDQAHQLFSSIAREAHARAVELFVTPEYSFPWKTIEELLNAGITPAAGKLWVLGCESLSLGELAGLKARFAGRATVIHENLAQQPAAARFLDPLVYLFRTRELNAGPEHIVMVVQFKTAPSGDPQNIEATRMAKGEEVYLFERGKEVRLISIICSDAFGFDQDLVKDNYEHLLLLHIQLNDSPRNEAYMRYRRQLYDYDCDSTEVICLNWAENIWFDMKDGAAPLRKTNIPASAWHSKSKKFATEDEVVDGNHRKGLYYTYETGQHRHMVHFSYRPAAFVLEATKVRHHGVEAARSRRRGPALTHVLHWDGAKGAWAEAVPPADDGFAAMTDDYGASVRMLNGIHATSPLNVERLACITNGEFGPRQDWFEAPNIFTMGLESRAEVMRRISVALDPEGTLFRDHRIRAVSALASISAGDLPVPSHMKDIQQGYEFGWSRQAPNCNVSSLVDHRPAALVYAGENPAQTTLRNLSAKVTAITAKSDYADRFCVLYREGPDVKRFAAPNEPSITKIDSHPGKNFTEPEK</sequence>
<dbReference type="GeneID" id="97308516"/>
<evidence type="ECO:0000313" key="2">
    <source>
        <dbReference type="EMBL" id="TFE41894.1"/>
    </source>
</evidence>
<dbReference type="RefSeq" id="WP_134465172.1">
    <property type="nucleotide sequence ID" value="NZ_JBHMFL010000064.1"/>
</dbReference>
<feature type="compositionally biased region" description="Basic and acidic residues" evidence="1">
    <location>
        <begin position="567"/>
        <end position="580"/>
    </location>
</feature>
<protein>
    <submittedName>
        <fullName evidence="2">Uncharacterized protein</fullName>
    </submittedName>
</protein>
<comment type="caution">
    <text evidence="2">The sequence shown here is derived from an EMBL/GenBank/DDBJ whole genome shotgun (WGS) entry which is preliminary data.</text>
</comment>
<dbReference type="Proteomes" id="UP000297385">
    <property type="component" value="Unassembled WGS sequence"/>
</dbReference>
<name>A0A4Y8MWT0_9BURK</name>
<feature type="region of interest" description="Disordered" evidence="1">
    <location>
        <begin position="557"/>
        <end position="580"/>
    </location>
</feature>
<reference evidence="2 3" key="1">
    <citation type="submission" date="2019-03" db="EMBL/GenBank/DDBJ databases">
        <title>Complete Genome Sequence of Paraburkholderia dipogonis ICMP 19430T, a Nitrogen-fixing Symbiont of the South African Invasive Legume Dipogon lignosus in New Zealand.</title>
        <authorList>
            <person name="De Meyer S.E."/>
        </authorList>
    </citation>
    <scope>NUCLEOTIDE SEQUENCE [LARGE SCALE GENOMIC DNA]</scope>
    <source>
        <strain evidence="2 3">ICMP 19430</strain>
    </source>
</reference>
<dbReference type="AlphaFoldDB" id="A0A4Y8MWT0"/>
<proteinExistence type="predicted"/>
<evidence type="ECO:0000313" key="3">
    <source>
        <dbReference type="Proteomes" id="UP000297385"/>
    </source>
</evidence>